<proteinExistence type="predicted"/>
<reference evidence="1 2" key="1">
    <citation type="submission" date="2024-09" db="EMBL/GenBank/DDBJ databases">
        <authorList>
            <person name="Sun Q."/>
            <person name="Mori K."/>
        </authorList>
    </citation>
    <scope>NUCLEOTIDE SEQUENCE [LARGE SCALE GENOMIC DNA]</scope>
    <source>
        <strain evidence="1 2">CCM 8545</strain>
    </source>
</reference>
<evidence type="ECO:0000313" key="1">
    <source>
        <dbReference type="EMBL" id="MFC0180779.1"/>
    </source>
</evidence>
<dbReference type="EMBL" id="JBHLXE010000108">
    <property type="protein sequence ID" value="MFC0180779.1"/>
    <property type="molecule type" value="Genomic_DNA"/>
</dbReference>
<accession>A0ABV6CCR2</accession>
<keyword evidence="2" id="KW-1185">Reference proteome</keyword>
<organism evidence="1 2">
    <name type="scientific">Thorsellia kenyensis</name>
    <dbReference type="NCBI Taxonomy" id="1549888"/>
    <lineage>
        <taxon>Bacteria</taxon>
        <taxon>Pseudomonadati</taxon>
        <taxon>Pseudomonadota</taxon>
        <taxon>Gammaproteobacteria</taxon>
        <taxon>Enterobacterales</taxon>
        <taxon>Thorselliaceae</taxon>
        <taxon>Thorsellia</taxon>
    </lineage>
</organism>
<sequence length="634" mass="73095">MSLALEVDFNRTLDSLKNLVEQSNNGYIDVWLFEDRLTRKKIAQQFSTSTKKVTLHSAYKPLLNHFLDREDAGSFTRLTITYPIVQNVDEKRFLLECYPLNALLKTCQIEFIPSKVISAADAPLFYDIEGVNQQLQTLKWKVFAPNLSTKDSVEQESLNNCGWIIYRNEENIVTPFCEQFDKNTIRLSEHLSTEFELIFQSTMDFIKILAIKRLNELVKDNLLTLRPLFFEQLIIDIQLPMKDDELNYGHEIISFQEILHEDIYFGVLELLEFIAAPIIGSVDMRTLQTGQILPIIRYSESDITLAIYTREYSTELPNLKHQVIYKDGITSIEALKKIKSQLSLSNVYQLLNSNFNKVFETQSVLNHPVKAAYVKGADKPVLISAAQHANETSAVIGVMTASENLLKENEQAHFSLVPIENPDGYDMHQQFLCISPWHIHHAVRYTALGDDLEYRKDAPLYEKGIRKAAFDIAYEQSTQKTLLHINMHGYPSHEWTRPLSGYIPRGFSLWTIPKGMFLIVRYHRGYERIANELLDKVTLRLATNNEIMAFNKAQISMYENYAGKMPFEFKNGFPFIISEDNRSIFPITFITEYPDETLQGEAYMNAHKAQSFACEAIYSEWQTIEAVTLNSFIN</sequence>
<name>A0ABV6CCR2_9GAMM</name>
<comment type="caution">
    <text evidence="1">The sequence shown here is derived from an EMBL/GenBank/DDBJ whole genome shotgun (WGS) entry which is preliminary data.</text>
</comment>
<protein>
    <recommendedName>
        <fullName evidence="3">Peptidase M14 carboxypeptidase A domain-containing protein</fullName>
    </recommendedName>
</protein>
<dbReference type="Gene3D" id="3.40.630.10">
    <property type="entry name" value="Zn peptidases"/>
    <property type="match status" value="1"/>
</dbReference>
<evidence type="ECO:0000313" key="2">
    <source>
        <dbReference type="Proteomes" id="UP001589758"/>
    </source>
</evidence>
<dbReference type="Proteomes" id="UP001589758">
    <property type="component" value="Unassembled WGS sequence"/>
</dbReference>
<gene>
    <name evidence="1" type="ORF">ACFFIT_11920</name>
</gene>
<evidence type="ECO:0008006" key="3">
    <source>
        <dbReference type="Google" id="ProtNLM"/>
    </source>
</evidence>
<dbReference type="SUPFAM" id="SSF53187">
    <property type="entry name" value="Zn-dependent exopeptidases"/>
    <property type="match status" value="1"/>
</dbReference>
<dbReference type="RefSeq" id="WP_385877929.1">
    <property type="nucleotide sequence ID" value="NZ_JBHLXE010000108.1"/>
</dbReference>